<keyword evidence="2" id="KW-1003">Cell membrane</keyword>
<dbReference type="PROSITE" id="PS50835">
    <property type="entry name" value="IG_LIKE"/>
    <property type="match status" value="1"/>
</dbReference>
<feature type="domain" description="Ig-like" evidence="10">
    <location>
        <begin position="14"/>
        <end position="108"/>
    </location>
</feature>
<keyword evidence="5 8" id="KW-0472">Membrane</keyword>
<dbReference type="CDD" id="cd00099">
    <property type="entry name" value="IgV"/>
    <property type="match status" value="1"/>
</dbReference>
<keyword evidence="8" id="KW-1133">Transmembrane helix</keyword>
<dbReference type="Pfam" id="PF07686">
    <property type="entry name" value="V-set"/>
    <property type="match status" value="1"/>
</dbReference>
<dbReference type="Ensembl" id="ENSSRHT00000042363.1">
    <property type="protein sequence ID" value="ENSSRHP00000041189.1"/>
    <property type="gene ID" value="ENSSRHG00000020922.1"/>
</dbReference>
<keyword evidence="3 9" id="KW-0732">Signal</keyword>
<proteinExistence type="predicted"/>
<dbReference type="SUPFAM" id="SSF48726">
    <property type="entry name" value="Immunoglobulin"/>
    <property type="match status" value="1"/>
</dbReference>
<evidence type="ECO:0000256" key="1">
    <source>
        <dbReference type="ARBA" id="ARBA00004236"/>
    </source>
</evidence>
<dbReference type="SMART" id="SM00406">
    <property type="entry name" value="IGv"/>
    <property type="match status" value="1"/>
</dbReference>
<protein>
    <submittedName>
        <fullName evidence="11">Uncharacterized LOC107731884</fullName>
    </submittedName>
</protein>
<reference evidence="11" key="1">
    <citation type="submission" date="2025-08" db="UniProtKB">
        <authorList>
            <consortium name="Ensembl"/>
        </authorList>
    </citation>
    <scope>IDENTIFICATION</scope>
</reference>
<dbReference type="InterPro" id="IPR013783">
    <property type="entry name" value="Ig-like_fold"/>
</dbReference>
<dbReference type="GO" id="GO:0002376">
    <property type="term" value="P:immune system process"/>
    <property type="evidence" value="ECO:0007669"/>
    <property type="project" value="UniProtKB-KW"/>
</dbReference>
<sequence length="235" mass="27216">MIIWAILIFWACRPDNSGEIVSLQTFQLGDDVTVKCFLTKKSFDNTMVWYKQSTDQIPRLIALTHNYWKDIQIENEFKDGRFDISASEDSFHLNIKATTKEDIGKYYCGTVFLNKIEFISGAHLMLKGKIYSTCYLSAENTAILWDPVLLCLISCNVVFVMVIIILLVDYYKNWRKRQKGKIPPTFSINSDVNYAAVNFASVPPARRSNNRHLTEYSEVIHKPRDPMLKQSFFTK</sequence>
<dbReference type="GO" id="GO:0009617">
    <property type="term" value="P:response to bacterium"/>
    <property type="evidence" value="ECO:0007669"/>
    <property type="project" value="TreeGrafter"/>
</dbReference>
<dbReference type="InterPro" id="IPR003599">
    <property type="entry name" value="Ig_sub"/>
</dbReference>
<evidence type="ECO:0000256" key="9">
    <source>
        <dbReference type="SAM" id="SignalP"/>
    </source>
</evidence>
<dbReference type="InterPro" id="IPR007110">
    <property type="entry name" value="Ig-like_dom"/>
</dbReference>
<feature type="transmembrane region" description="Helical" evidence="8">
    <location>
        <begin position="147"/>
        <end position="171"/>
    </location>
</feature>
<organism evidence="11 12">
    <name type="scientific">Sinocyclocheilus rhinocerous</name>
    <dbReference type="NCBI Taxonomy" id="307959"/>
    <lineage>
        <taxon>Eukaryota</taxon>
        <taxon>Metazoa</taxon>
        <taxon>Chordata</taxon>
        <taxon>Craniata</taxon>
        <taxon>Vertebrata</taxon>
        <taxon>Euteleostomi</taxon>
        <taxon>Actinopterygii</taxon>
        <taxon>Neopterygii</taxon>
        <taxon>Teleostei</taxon>
        <taxon>Ostariophysi</taxon>
        <taxon>Cypriniformes</taxon>
        <taxon>Cyprinidae</taxon>
        <taxon>Cyprininae</taxon>
        <taxon>Sinocyclocheilus</taxon>
    </lineage>
</organism>
<evidence type="ECO:0000256" key="7">
    <source>
        <dbReference type="ARBA" id="ARBA00023180"/>
    </source>
</evidence>
<dbReference type="SMART" id="SM00409">
    <property type="entry name" value="IG"/>
    <property type="match status" value="1"/>
</dbReference>
<accession>A0A673IQF9</accession>
<dbReference type="Gene3D" id="2.60.40.10">
    <property type="entry name" value="Immunoglobulins"/>
    <property type="match status" value="1"/>
</dbReference>
<evidence type="ECO:0000313" key="11">
    <source>
        <dbReference type="Ensembl" id="ENSSRHP00000041189.1"/>
    </source>
</evidence>
<evidence type="ECO:0000256" key="4">
    <source>
        <dbReference type="ARBA" id="ARBA00022859"/>
    </source>
</evidence>
<keyword evidence="6" id="KW-1015">Disulfide bond</keyword>
<dbReference type="InterPro" id="IPR036179">
    <property type="entry name" value="Ig-like_dom_sf"/>
</dbReference>
<feature type="chain" id="PRO_5025543405" evidence="9">
    <location>
        <begin position="19"/>
        <end position="235"/>
    </location>
</feature>
<reference evidence="11" key="2">
    <citation type="submission" date="2025-09" db="UniProtKB">
        <authorList>
            <consortium name="Ensembl"/>
        </authorList>
    </citation>
    <scope>IDENTIFICATION</scope>
</reference>
<dbReference type="InterPro" id="IPR052051">
    <property type="entry name" value="TCR_complex_component"/>
</dbReference>
<evidence type="ECO:0000256" key="8">
    <source>
        <dbReference type="SAM" id="Phobius"/>
    </source>
</evidence>
<keyword evidence="12" id="KW-1185">Reference proteome</keyword>
<keyword evidence="8" id="KW-0812">Transmembrane</keyword>
<dbReference type="PANTHER" id="PTHR19433">
    <property type="entry name" value="T-CELL RECEPTOR ALPHA CHAIN V REGION-RELATED"/>
    <property type="match status" value="1"/>
</dbReference>
<dbReference type="PANTHER" id="PTHR19433:SF133">
    <property type="entry name" value="IMMUNE-TYPE RECEPTOR 5 PRECURSOR-RELATED"/>
    <property type="match status" value="1"/>
</dbReference>
<feature type="signal peptide" evidence="9">
    <location>
        <begin position="1"/>
        <end position="18"/>
    </location>
</feature>
<name>A0A673IQF9_9TELE</name>
<evidence type="ECO:0000256" key="3">
    <source>
        <dbReference type="ARBA" id="ARBA00022729"/>
    </source>
</evidence>
<evidence type="ECO:0000313" key="12">
    <source>
        <dbReference type="Proteomes" id="UP000472270"/>
    </source>
</evidence>
<evidence type="ECO:0000259" key="10">
    <source>
        <dbReference type="PROSITE" id="PS50835"/>
    </source>
</evidence>
<evidence type="ECO:0000256" key="5">
    <source>
        <dbReference type="ARBA" id="ARBA00023136"/>
    </source>
</evidence>
<comment type="subcellular location">
    <subcellularLocation>
        <location evidence="1">Cell membrane</location>
    </subcellularLocation>
</comment>
<evidence type="ECO:0000256" key="2">
    <source>
        <dbReference type="ARBA" id="ARBA00022475"/>
    </source>
</evidence>
<dbReference type="InterPro" id="IPR013106">
    <property type="entry name" value="Ig_V-set"/>
</dbReference>
<keyword evidence="7" id="KW-0325">Glycoprotein</keyword>
<keyword evidence="4" id="KW-0391">Immunity</keyword>
<dbReference type="AlphaFoldDB" id="A0A673IQF9"/>
<dbReference type="Proteomes" id="UP000472270">
    <property type="component" value="Unassembled WGS sequence"/>
</dbReference>
<gene>
    <name evidence="11" type="primary">LOC107731884</name>
</gene>
<evidence type="ECO:0000256" key="6">
    <source>
        <dbReference type="ARBA" id="ARBA00023157"/>
    </source>
</evidence>
<dbReference type="GO" id="GO:0005886">
    <property type="term" value="C:plasma membrane"/>
    <property type="evidence" value="ECO:0007669"/>
    <property type="project" value="UniProtKB-SubCell"/>
</dbReference>